<reference evidence="1 2" key="1">
    <citation type="submission" date="2019-12" db="EMBL/GenBank/DDBJ databases">
        <authorList>
            <person name="Li M."/>
        </authorList>
    </citation>
    <scope>NUCLEOTIDE SEQUENCE [LARGE SCALE GENOMIC DNA]</scope>
    <source>
        <strain evidence="1 2">GBMRC 2046</strain>
    </source>
</reference>
<dbReference type="EMBL" id="WUMV01000008">
    <property type="protein sequence ID" value="MXN66665.1"/>
    <property type="molecule type" value="Genomic_DNA"/>
</dbReference>
<keyword evidence="2" id="KW-1185">Reference proteome</keyword>
<dbReference type="SUPFAM" id="SSF53474">
    <property type="entry name" value="alpha/beta-Hydrolases"/>
    <property type="match status" value="1"/>
</dbReference>
<evidence type="ECO:0000313" key="2">
    <source>
        <dbReference type="Proteomes" id="UP000433101"/>
    </source>
</evidence>
<dbReference type="InterPro" id="IPR029058">
    <property type="entry name" value="AB_hydrolase_fold"/>
</dbReference>
<dbReference type="GO" id="GO:0016787">
    <property type="term" value="F:hydrolase activity"/>
    <property type="evidence" value="ECO:0007669"/>
    <property type="project" value="UniProtKB-KW"/>
</dbReference>
<dbReference type="Gene3D" id="3.40.50.1820">
    <property type="entry name" value="alpha/beta hydrolase"/>
    <property type="match status" value="1"/>
</dbReference>
<protein>
    <submittedName>
        <fullName evidence="1">Alpha/beta hydrolase</fullName>
    </submittedName>
</protein>
<dbReference type="Proteomes" id="UP000433101">
    <property type="component" value="Unassembled WGS sequence"/>
</dbReference>
<accession>A0A7X3LX07</accession>
<gene>
    <name evidence="1" type="ORF">GR183_17245</name>
</gene>
<proteinExistence type="predicted"/>
<comment type="caution">
    <text evidence="1">The sequence shown here is derived from an EMBL/GenBank/DDBJ whole genome shotgun (WGS) entry which is preliminary data.</text>
</comment>
<dbReference type="AlphaFoldDB" id="A0A7X3LX07"/>
<name>A0A7X3LX07_9HYPH</name>
<organism evidence="1 2">
    <name type="scientific">Stappia sediminis</name>
    <dbReference type="NCBI Taxonomy" id="2692190"/>
    <lineage>
        <taxon>Bacteria</taxon>
        <taxon>Pseudomonadati</taxon>
        <taxon>Pseudomonadota</taxon>
        <taxon>Alphaproteobacteria</taxon>
        <taxon>Hyphomicrobiales</taxon>
        <taxon>Stappiaceae</taxon>
        <taxon>Stappia</taxon>
    </lineage>
</organism>
<keyword evidence="1" id="KW-0378">Hydrolase</keyword>
<sequence length="233" mass="25211">MGAGGASSCSTPWPAALAAGRPATPRDLHDVIIGNDRLPGVLRLPRKPAGLIVFALGAGSSRLSPRNIRLAEDLCSRNFATLLFDLIDEMEAAEHANVFDIPKLSSRLVEAMRWAGGDARLAHLPAAFLSARTGTAAAIRAAVLLEGRMAAIVARRGRPDLVTDVLDQVRTPTLLVVGAEDARSLKVNRQAREKMRCKVDLQIVEGAASLFESEEIYRTTLDMMALWLHRELD</sequence>
<dbReference type="RefSeq" id="WP_160776915.1">
    <property type="nucleotide sequence ID" value="NZ_WUMV01000008.1"/>
</dbReference>
<evidence type="ECO:0000313" key="1">
    <source>
        <dbReference type="EMBL" id="MXN66665.1"/>
    </source>
</evidence>